<proteinExistence type="predicted"/>
<evidence type="ECO:0000313" key="2">
    <source>
        <dbReference type="EMBL" id="TVU12021.1"/>
    </source>
</evidence>
<organism evidence="2 3">
    <name type="scientific">Eragrostis curvula</name>
    <name type="common">weeping love grass</name>
    <dbReference type="NCBI Taxonomy" id="38414"/>
    <lineage>
        <taxon>Eukaryota</taxon>
        <taxon>Viridiplantae</taxon>
        <taxon>Streptophyta</taxon>
        <taxon>Embryophyta</taxon>
        <taxon>Tracheophyta</taxon>
        <taxon>Spermatophyta</taxon>
        <taxon>Magnoliopsida</taxon>
        <taxon>Liliopsida</taxon>
        <taxon>Poales</taxon>
        <taxon>Poaceae</taxon>
        <taxon>PACMAD clade</taxon>
        <taxon>Chloridoideae</taxon>
        <taxon>Eragrostideae</taxon>
        <taxon>Eragrostidinae</taxon>
        <taxon>Eragrostis</taxon>
    </lineage>
</organism>
<dbReference type="AlphaFoldDB" id="A0A5J9TMZ9"/>
<dbReference type="OrthoDB" id="785739at2759"/>
<sequence length="82" mass="8947">MALQAETVRRPFQAASGGDEEVLGGSATAFLATDKDRKVDPMIWCDENRMKRELVAWAKAVASMAVSKRTSSSSSPSMRRRG</sequence>
<accession>A0A5J9TMZ9</accession>
<dbReference type="EMBL" id="RWGY01000039">
    <property type="protein sequence ID" value="TVU12021.1"/>
    <property type="molecule type" value="Genomic_DNA"/>
</dbReference>
<feature type="non-terminal residue" evidence="2">
    <location>
        <position position="1"/>
    </location>
</feature>
<feature type="region of interest" description="Disordered" evidence="1">
    <location>
        <begin position="1"/>
        <end position="20"/>
    </location>
</feature>
<comment type="caution">
    <text evidence="2">The sequence shown here is derived from an EMBL/GenBank/DDBJ whole genome shotgun (WGS) entry which is preliminary data.</text>
</comment>
<evidence type="ECO:0000313" key="3">
    <source>
        <dbReference type="Proteomes" id="UP000324897"/>
    </source>
</evidence>
<dbReference type="Gramene" id="TVU12021">
    <property type="protein sequence ID" value="TVU12021"/>
    <property type="gene ID" value="EJB05_45639"/>
</dbReference>
<name>A0A5J9TMZ9_9POAL</name>
<reference evidence="2 3" key="1">
    <citation type="journal article" date="2019" name="Sci. Rep.">
        <title>A high-quality genome of Eragrostis curvula grass provides insights into Poaceae evolution and supports new strategies to enhance forage quality.</title>
        <authorList>
            <person name="Carballo J."/>
            <person name="Santos B.A.C.M."/>
            <person name="Zappacosta D."/>
            <person name="Garbus I."/>
            <person name="Selva J.P."/>
            <person name="Gallo C.A."/>
            <person name="Diaz A."/>
            <person name="Albertini E."/>
            <person name="Caccamo M."/>
            <person name="Echenique V."/>
        </authorList>
    </citation>
    <scope>NUCLEOTIDE SEQUENCE [LARGE SCALE GENOMIC DNA]</scope>
    <source>
        <strain evidence="3">cv. Victoria</strain>
        <tissue evidence="2">Leaf</tissue>
    </source>
</reference>
<evidence type="ECO:0000256" key="1">
    <source>
        <dbReference type="SAM" id="MobiDB-lite"/>
    </source>
</evidence>
<dbReference type="Proteomes" id="UP000324897">
    <property type="component" value="Chromosome 3"/>
</dbReference>
<gene>
    <name evidence="2" type="ORF">EJB05_45639</name>
</gene>
<keyword evidence="3" id="KW-1185">Reference proteome</keyword>
<protein>
    <submittedName>
        <fullName evidence="2">Uncharacterized protein</fullName>
    </submittedName>
</protein>